<dbReference type="PANTHER" id="PTHR22762:SF54">
    <property type="entry name" value="BCDNA.GH04962"/>
    <property type="match status" value="1"/>
</dbReference>
<dbReference type="EMBL" id="CAXIEN010000192">
    <property type="protein sequence ID" value="CAL1285603.1"/>
    <property type="molecule type" value="Genomic_DNA"/>
</dbReference>
<keyword evidence="5 10" id="KW-0378">Hydrolase</keyword>
<name>A0AAV2AS26_9ARAC</name>
<evidence type="ECO:0000259" key="15">
    <source>
        <dbReference type="Pfam" id="PF21365"/>
    </source>
</evidence>
<dbReference type="GO" id="GO:0005975">
    <property type="term" value="P:carbohydrate metabolic process"/>
    <property type="evidence" value="ECO:0007669"/>
    <property type="project" value="InterPro"/>
</dbReference>
<dbReference type="InterPro" id="IPR013780">
    <property type="entry name" value="Glyco_hydro_b"/>
</dbReference>
<dbReference type="InterPro" id="IPR011013">
    <property type="entry name" value="Gal_mutarotase_sf_dom"/>
</dbReference>
<evidence type="ECO:0000313" key="16">
    <source>
        <dbReference type="EMBL" id="CAL1285603.1"/>
    </source>
</evidence>
<dbReference type="SUPFAM" id="SSF74650">
    <property type="entry name" value="Galactose mutarotase-like"/>
    <property type="match status" value="1"/>
</dbReference>
<evidence type="ECO:0000256" key="8">
    <source>
        <dbReference type="ARBA" id="ARBA00023295"/>
    </source>
</evidence>
<dbReference type="SUPFAM" id="SSF51445">
    <property type="entry name" value="(Trans)glycosidases"/>
    <property type="match status" value="1"/>
</dbReference>
<dbReference type="Gene3D" id="2.60.40.1180">
    <property type="entry name" value="Golgi alpha-mannosidase II"/>
    <property type="match status" value="1"/>
</dbReference>
<evidence type="ECO:0000256" key="4">
    <source>
        <dbReference type="ARBA" id="ARBA00022729"/>
    </source>
</evidence>
<evidence type="ECO:0000259" key="13">
    <source>
        <dbReference type="Pfam" id="PF01055"/>
    </source>
</evidence>
<dbReference type="FunFam" id="3.20.20.80:FF:000039">
    <property type="entry name" value="Glucosidase, alpha neutral C"/>
    <property type="match status" value="1"/>
</dbReference>
<sequence length="811" mass="93943">MATSKRHFHIFYILILFAIQPFTECVDRSLFKTCEQSGFCKRHRSTERRQSPYYLEMSSFKIYPTRIEGVIINSQNGVMLKLDLIALKNNMLNFKISELNPIRPRYEARESLVSDPEESSLEVLSQDSEKIVVGFGPNKAVLNGSPFRIDVYSGDLLLLSANARGLMKFEHYRPKTKGKPEGEGEEQNEMQQQPTLSQDEEQFKETLWEETFKGHTDTKPNGPASVGMDFSFVGFEHVYGIPEHADEFPLRTTKFSRGASDPYRLFNLDVFEYELNNPMALYASIPFMVAHSETNTLGLFWLNAAETWVDIEAPSNQIPQRDTHWFSESGLINVFVLLGPTPKDVMFQYSKLTGTTPLPPLFSLGYHQSRWNYRDQDDVRQVDTAFDENDIPYDVLWLDLDHTHDRKYFTWEPFKFSDPIGMINNLTAKGRKMVTLVDPHIKRDSGYYIHKEATDKGFYVKNRDNNDYDGWCWPGSSGYLDFLSQEVRDWWASKFALDQYQGSTLALYTWNDMNEPSVFNGPEVTMERDCRHVGGWEHRDVHNIYGMLMVMSTYKGHVMRSNGAQRPFILTRSAFAGSQRFGAIWTGDNIAEWDHLQMSVPMVLSLSLCGMSHSGADIGGFFRNPSPELNMRWYQAAAFQPFFRAHSHHETRRREPWLFDENYKNLIREAIRIRYSFLPYWYTLFYENELTGIPPMRPIWMEFPTERATFDLSDEYMLGSALLVRPVMQADTVSINMYFPGSEECRLCLVFIILCSLNFPLFPLNICLMQIPVFQRGGTIIPKKGRIRRSSSLTYNDPYTLEVALDRTVSL</sequence>
<evidence type="ECO:0000256" key="10">
    <source>
        <dbReference type="RuleBase" id="RU361185"/>
    </source>
</evidence>
<feature type="compositionally biased region" description="Basic and acidic residues" evidence="11">
    <location>
        <begin position="173"/>
        <end position="182"/>
    </location>
</feature>
<feature type="domain" description="Glycoside hydrolase family 31 N-terminal" evidence="14">
    <location>
        <begin position="82"/>
        <end position="310"/>
    </location>
</feature>
<dbReference type="Proteomes" id="UP001497382">
    <property type="component" value="Unassembled WGS sequence"/>
</dbReference>
<feature type="chain" id="PRO_5043965464" description="Glucosidase II subunit alpha" evidence="12">
    <location>
        <begin position="26"/>
        <end position="811"/>
    </location>
</feature>
<feature type="domain" description="Glycosyl hydrolase family 31 C-terminal" evidence="15">
    <location>
        <begin position="692"/>
        <end position="781"/>
    </location>
</feature>
<dbReference type="AlphaFoldDB" id="A0AAV2AS26"/>
<evidence type="ECO:0000259" key="14">
    <source>
        <dbReference type="Pfam" id="PF13802"/>
    </source>
</evidence>
<comment type="subcellular location">
    <subcellularLocation>
        <location evidence="1">Endoplasmic reticulum</location>
    </subcellularLocation>
</comment>
<dbReference type="InterPro" id="IPR017853">
    <property type="entry name" value="GH"/>
</dbReference>
<evidence type="ECO:0000256" key="7">
    <source>
        <dbReference type="ARBA" id="ARBA00023180"/>
    </source>
</evidence>
<dbReference type="GO" id="GO:0006491">
    <property type="term" value="P:N-glycan processing"/>
    <property type="evidence" value="ECO:0007669"/>
    <property type="project" value="TreeGrafter"/>
</dbReference>
<feature type="domain" description="Glycoside hydrolase family 31 TIM barrel" evidence="13">
    <location>
        <begin position="356"/>
        <end position="684"/>
    </location>
</feature>
<evidence type="ECO:0000256" key="6">
    <source>
        <dbReference type="ARBA" id="ARBA00022824"/>
    </source>
</evidence>
<evidence type="ECO:0000256" key="2">
    <source>
        <dbReference type="ARBA" id="ARBA00004833"/>
    </source>
</evidence>
<dbReference type="InterPro" id="IPR000322">
    <property type="entry name" value="Glyco_hydro_31_TIM"/>
</dbReference>
<feature type="signal peptide" evidence="12">
    <location>
        <begin position="1"/>
        <end position="25"/>
    </location>
</feature>
<organism evidence="16 17">
    <name type="scientific">Larinioides sclopetarius</name>
    <dbReference type="NCBI Taxonomy" id="280406"/>
    <lineage>
        <taxon>Eukaryota</taxon>
        <taxon>Metazoa</taxon>
        <taxon>Ecdysozoa</taxon>
        <taxon>Arthropoda</taxon>
        <taxon>Chelicerata</taxon>
        <taxon>Arachnida</taxon>
        <taxon>Araneae</taxon>
        <taxon>Araneomorphae</taxon>
        <taxon>Entelegynae</taxon>
        <taxon>Araneoidea</taxon>
        <taxon>Araneidae</taxon>
        <taxon>Larinioides</taxon>
    </lineage>
</organism>
<evidence type="ECO:0000256" key="12">
    <source>
        <dbReference type="SAM" id="SignalP"/>
    </source>
</evidence>
<keyword evidence="7" id="KW-0325">Glycoprotein</keyword>
<gene>
    <name evidence="16" type="ORF">LARSCL_LOCUS13805</name>
</gene>
<comment type="caution">
    <text evidence="16">The sequence shown here is derived from an EMBL/GenBank/DDBJ whole genome shotgun (WGS) entry which is preliminary data.</text>
</comment>
<dbReference type="Pfam" id="PF13802">
    <property type="entry name" value="Gal_mutarotas_2"/>
    <property type="match status" value="1"/>
</dbReference>
<keyword evidence="8 10" id="KW-0326">Glycosidase</keyword>
<dbReference type="Pfam" id="PF21365">
    <property type="entry name" value="Glyco_hydro_31_3rd"/>
    <property type="match status" value="1"/>
</dbReference>
<feature type="region of interest" description="Disordered" evidence="11">
    <location>
        <begin position="173"/>
        <end position="202"/>
    </location>
</feature>
<dbReference type="SUPFAM" id="SSF51011">
    <property type="entry name" value="Glycosyl hydrolase domain"/>
    <property type="match status" value="1"/>
</dbReference>
<dbReference type="Pfam" id="PF01055">
    <property type="entry name" value="Glyco_hydro_31_2nd"/>
    <property type="match status" value="1"/>
</dbReference>
<evidence type="ECO:0000313" key="17">
    <source>
        <dbReference type="Proteomes" id="UP001497382"/>
    </source>
</evidence>
<dbReference type="Gene3D" id="2.60.40.1760">
    <property type="entry name" value="glycosyl hydrolase (family 31)"/>
    <property type="match status" value="1"/>
</dbReference>
<dbReference type="CDD" id="cd06603">
    <property type="entry name" value="GH31_GANC_GANAB_alpha"/>
    <property type="match status" value="1"/>
</dbReference>
<comment type="similarity">
    <text evidence="3 10">Belongs to the glycosyl hydrolase 31 family.</text>
</comment>
<comment type="pathway">
    <text evidence="2">Glycan metabolism; N-glycan metabolism.</text>
</comment>
<evidence type="ECO:0000256" key="9">
    <source>
        <dbReference type="ARBA" id="ARBA00042895"/>
    </source>
</evidence>
<accession>A0AAV2AS26</accession>
<dbReference type="CDD" id="cd14752">
    <property type="entry name" value="GH31_N"/>
    <property type="match status" value="1"/>
</dbReference>
<dbReference type="InterPro" id="IPR025887">
    <property type="entry name" value="Glyco_hydro_31_N_dom"/>
</dbReference>
<dbReference type="GO" id="GO:0005783">
    <property type="term" value="C:endoplasmic reticulum"/>
    <property type="evidence" value="ECO:0007669"/>
    <property type="project" value="UniProtKB-SubCell"/>
</dbReference>
<evidence type="ECO:0000256" key="1">
    <source>
        <dbReference type="ARBA" id="ARBA00004240"/>
    </source>
</evidence>
<dbReference type="GO" id="GO:0030246">
    <property type="term" value="F:carbohydrate binding"/>
    <property type="evidence" value="ECO:0007669"/>
    <property type="project" value="InterPro"/>
</dbReference>
<evidence type="ECO:0000256" key="3">
    <source>
        <dbReference type="ARBA" id="ARBA00007806"/>
    </source>
</evidence>
<proteinExistence type="inferred from homology"/>
<keyword evidence="4 12" id="KW-0732">Signal</keyword>
<evidence type="ECO:0000256" key="5">
    <source>
        <dbReference type="ARBA" id="ARBA00022801"/>
    </source>
</evidence>
<keyword evidence="6" id="KW-0256">Endoplasmic reticulum</keyword>
<reference evidence="16 17" key="1">
    <citation type="submission" date="2024-04" db="EMBL/GenBank/DDBJ databases">
        <authorList>
            <person name="Rising A."/>
            <person name="Reimegard J."/>
            <person name="Sonavane S."/>
            <person name="Akerstrom W."/>
            <person name="Nylinder S."/>
            <person name="Hedman E."/>
            <person name="Kallberg Y."/>
        </authorList>
    </citation>
    <scope>NUCLEOTIDE SEQUENCE [LARGE SCALE GENOMIC DNA]</scope>
</reference>
<protein>
    <recommendedName>
        <fullName evidence="9">Glucosidase II subunit alpha</fullName>
    </recommendedName>
</protein>
<keyword evidence="17" id="KW-1185">Reference proteome</keyword>
<dbReference type="GO" id="GO:0090599">
    <property type="term" value="F:alpha-glucosidase activity"/>
    <property type="evidence" value="ECO:0007669"/>
    <property type="project" value="UniProtKB-ARBA"/>
</dbReference>
<dbReference type="Gene3D" id="3.20.20.80">
    <property type="entry name" value="Glycosidases"/>
    <property type="match status" value="1"/>
</dbReference>
<evidence type="ECO:0000256" key="11">
    <source>
        <dbReference type="SAM" id="MobiDB-lite"/>
    </source>
</evidence>
<dbReference type="InterPro" id="IPR048395">
    <property type="entry name" value="Glyco_hydro_31_C"/>
</dbReference>
<dbReference type="PANTHER" id="PTHR22762">
    <property type="entry name" value="ALPHA-GLUCOSIDASE"/>
    <property type="match status" value="1"/>
</dbReference>